<keyword evidence="4" id="KW-1185">Reference proteome</keyword>
<dbReference type="Pfam" id="PF05721">
    <property type="entry name" value="PhyH"/>
    <property type="match status" value="1"/>
</dbReference>
<comment type="caution">
    <text evidence="3">The sequence shown here is derived from an EMBL/GenBank/DDBJ whole genome shotgun (WGS) entry which is preliminary data.</text>
</comment>
<dbReference type="EMBL" id="CAXAMM010010224">
    <property type="protein sequence ID" value="CAK9022631.1"/>
    <property type="molecule type" value="Genomic_DNA"/>
</dbReference>
<dbReference type="PANTHER" id="PTHR20883:SF51">
    <property type="entry name" value="PHYTANOYL-COA HYDROXYLASE"/>
    <property type="match status" value="1"/>
</dbReference>
<evidence type="ECO:0000256" key="2">
    <source>
        <dbReference type="SAM" id="MobiDB-lite"/>
    </source>
</evidence>
<comment type="cofactor">
    <cofactor evidence="1">
        <name>Fe cation</name>
        <dbReference type="ChEBI" id="CHEBI:24875"/>
    </cofactor>
</comment>
<evidence type="ECO:0000313" key="4">
    <source>
        <dbReference type="Proteomes" id="UP001642464"/>
    </source>
</evidence>
<feature type="region of interest" description="Disordered" evidence="2">
    <location>
        <begin position="266"/>
        <end position="286"/>
    </location>
</feature>
<proteinExistence type="predicted"/>
<sequence>MYDEAWVMARDAAEVMQQVTGNSLCMDVVAFLVRPSQTKGFSPHRDRQPEDWVPKGAAPETCSTFKKDGMAKYVTLWAALTDATPDNSCLHFVPKSIDPGYSAGDPEEGDPLLRIFQDKAAYQKIRSVPVAAGGCTFHTHRTIHWGSAGRSSAAVPPRVALSFGFSTQDFEPPYFSPKALPFPDVKLRAALASAQVINYSTLAVGDQEGWTALAGAMANCGASQLRLLHRVFQSQVKRFHPTYRKEIATKFVSVCLNLSSLSGDVPNEDLEETEKTLPKKQGKRKKKQLARLQANEAASDEDDDALLTMLETEAATGEVLFHDDFDLLNADAEVKAPKKVRRKKRSRA</sequence>
<dbReference type="InterPro" id="IPR008775">
    <property type="entry name" value="Phytyl_CoA_dOase-like"/>
</dbReference>
<evidence type="ECO:0000313" key="3">
    <source>
        <dbReference type="EMBL" id="CAK9022631.1"/>
    </source>
</evidence>
<name>A0ABP0K754_9DINO</name>
<organism evidence="3 4">
    <name type="scientific">Durusdinium trenchii</name>
    <dbReference type="NCBI Taxonomy" id="1381693"/>
    <lineage>
        <taxon>Eukaryota</taxon>
        <taxon>Sar</taxon>
        <taxon>Alveolata</taxon>
        <taxon>Dinophyceae</taxon>
        <taxon>Suessiales</taxon>
        <taxon>Symbiodiniaceae</taxon>
        <taxon>Durusdinium</taxon>
    </lineage>
</organism>
<dbReference type="SUPFAM" id="SSF51197">
    <property type="entry name" value="Clavaminate synthase-like"/>
    <property type="match status" value="1"/>
</dbReference>
<dbReference type="Proteomes" id="UP001642464">
    <property type="component" value="Unassembled WGS sequence"/>
</dbReference>
<gene>
    <name evidence="3" type="ORF">SCF082_LOCUS15866</name>
</gene>
<protein>
    <submittedName>
        <fullName evidence="3">Uncharacterized protein</fullName>
    </submittedName>
</protein>
<accession>A0ABP0K754</accession>
<evidence type="ECO:0000256" key="1">
    <source>
        <dbReference type="ARBA" id="ARBA00001962"/>
    </source>
</evidence>
<reference evidence="3 4" key="1">
    <citation type="submission" date="2024-02" db="EMBL/GenBank/DDBJ databases">
        <authorList>
            <person name="Chen Y."/>
            <person name="Shah S."/>
            <person name="Dougan E. K."/>
            <person name="Thang M."/>
            <person name="Chan C."/>
        </authorList>
    </citation>
    <scope>NUCLEOTIDE SEQUENCE [LARGE SCALE GENOMIC DNA]</scope>
</reference>
<dbReference type="Gene3D" id="2.60.120.620">
    <property type="entry name" value="q2cbj1_9rhob like domain"/>
    <property type="match status" value="1"/>
</dbReference>
<dbReference type="PANTHER" id="PTHR20883">
    <property type="entry name" value="PHYTANOYL-COA DIOXYGENASE DOMAIN CONTAINING 1"/>
    <property type="match status" value="1"/>
</dbReference>